<keyword evidence="1" id="KW-0143">Chaperone</keyword>
<dbReference type="GO" id="GO:0051087">
    <property type="term" value="F:protein-folding chaperone binding"/>
    <property type="evidence" value="ECO:0007669"/>
    <property type="project" value="InterPro"/>
</dbReference>
<dbReference type="Pfam" id="PF02179">
    <property type="entry name" value="BAG"/>
    <property type="match status" value="1"/>
</dbReference>
<dbReference type="PANTHER" id="PTHR33322">
    <property type="entry name" value="BAG DOMAIN CONTAINING PROTEIN, EXPRESSED"/>
    <property type="match status" value="1"/>
</dbReference>
<sequence>MASHHHICNPATSTSLCNCCYTTYSTCHHHPLPPPPAVELHLHSTPSHFNHPPTHINPPYTTPPHNPNPPQYYPHRHFQEAPQTESETHHTASVYSLLRRIAALESALHQRSPSSFQSLREAAASIIQSHFRVFLARRSRTLRQLKDLASIKSTLSFLKSSVSKNSHFDYEALSHKTMTLLLKLDSIKGADPMIRDGKRSVCRELINFLEFIDGFKRRGLSSRLEKNVRNGENNAKSRVLHGKRIFGNVNVENLKGLVERLSDYDDRVELIEHSGGSCISNIRNQGVLQNRDGGLMRRDGGVPSKARKSVSFADNGNVYRVYRSSGKPSSNGDCNIISIDGGDSIDNKRELVDNLCREVEEIGVSSKEAEDDDEEEEEDEKDQLENGGSSRGSDGEKELINHRGSESKPIEMGGFVFSAPLPVKMETRGDFLEKRKTIEVDK</sequence>
<reference evidence="4" key="1">
    <citation type="submission" date="2023-05" db="EMBL/GenBank/DDBJ databases">
        <authorList>
            <person name="Huff M."/>
        </authorList>
    </citation>
    <scope>NUCLEOTIDE SEQUENCE</scope>
</reference>
<name>A0AAD1ZET3_9LAMI</name>
<gene>
    <name evidence="4" type="ORF">FPE_LOCUS14206</name>
</gene>
<dbReference type="GO" id="GO:0006457">
    <property type="term" value="P:protein folding"/>
    <property type="evidence" value="ECO:0007669"/>
    <property type="project" value="TreeGrafter"/>
</dbReference>
<evidence type="ECO:0000256" key="2">
    <source>
        <dbReference type="SAM" id="MobiDB-lite"/>
    </source>
</evidence>
<evidence type="ECO:0000259" key="3">
    <source>
        <dbReference type="Pfam" id="PF02179"/>
    </source>
</evidence>
<keyword evidence="5" id="KW-1185">Reference proteome</keyword>
<feature type="domain" description="BAG" evidence="3">
    <location>
        <begin position="158"/>
        <end position="213"/>
    </location>
</feature>
<proteinExistence type="predicted"/>
<dbReference type="EMBL" id="OU503043">
    <property type="protein sequence ID" value="CAI9766776.1"/>
    <property type="molecule type" value="Genomic_DNA"/>
</dbReference>
<accession>A0AAD1ZET3</accession>
<dbReference type="InterPro" id="IPR003103">
    <property type="entry name" value="BAG_domain"/>
</dbReference>
<evidence type="ECO:0000313" key="5">
    <source>
        <dbReference type="Proteomes" id="UP000834106"/>
    </source>
</evidence>
<dbReference type="SUPFAM" id="SSF63491">
    <property type="entry name" value="BAG domain"/>
    <property type="match status" value="1"/>
</dbReference>
<dbReference type="PROSITE" id="PS50096">
    <property type="entry name" value="IQ"/>
    <property type="match status" value="1"/>
</dbReference>
<organism evidence="4 5">
    <name type="scientific">Fraxinus pennsylvanica</name>
    <dbReference type="NCBI Taxonomy" id="56036"/>
    <lineage>
        <taxon>Eukaryota</taxon>
        <taxon>Viridiplantae</taxon>
        <taxon>Streptophyta</taxon>
        <taxon>Embryophyta</taxon>
        <taxon>Tracheophyta</taxon>
        <taxon>Spermatophyta</taxon>
        <taxon>Magnoliopsida</taxon>
        <taxon>eudicotyledons</taxon>
        <taxon>Gunneridae</taxon>
        <taxon>Pentapetalae</taxon>
        <taxon>asterids</taxon>
        <taxon>lamiids</taxon>
        <taxon>Lamiales</taxon>
        <taxon>Oleaceae</taxon>
        <taxon>Oleeae</taxon>
        <taxon>Fraxinus</taxon>
    </lineage>
</organism>
<evidence type="ECO:0000256" key="1">
    <source>
        <dbReference type="ARBA" id="ARBA00023186"/>
    </source>
</evidence>
<dbReference type="AlphaFoldDB" id="A0AAD1ZET3"/>
<protein>
    <recommendedName>
        <fullName evidence="3">BAG domain-containing protein</fullName>
    </recommendedName>
</protein>
<feature type="compositionally biased region" description="Acidic residues" evidence="2">
    <location>
        <begin position="369"/>
        <end position="382"/>
    </location>
</feature>
<feature type="compositionally biased region" description="Low complexity" evidence="2">
    <location>
        <begin position="50"/>
        <end position="59"/>
    </location>
</feature>
<evidence type="ECO:0000313" key="4">
    <source>
        <dbReference type="EMBL" id="CAI9766776.1"/>
    </source>
</evidence>
<feature type="region of interest" description="Disordered" evidence="2">
    <location>
        <begin position="362"/>
        <end position="419"/>
    </location>
</feature>
<feature type="compositionally biased region" description="Basic and acidic residues" evidence="2">
    <location>
        <begin position="393"/>
        <end position="409"/>
    </location>
</feature>
<dbReference type="InterPro" id="IPR040400">
    <property type="entry name" value="BAG5/6/7/8"/>
</dbReference>
<dbReference type="GO" id="GO:0009506">
    <property type="term" value="C:plasmodesma"/>
    <property type="evidence" value="ECO:0007669"/>
    <property type="project" value="TreeGrafter"/>
</dbReference>
<dbReference type="PANTHER" id="PTHR33322:SF18">
    <property type="entry name" value="BAG FAMILY MOLECULAR CHAPERONE REGULATOR 8, CHLOROPLASTIC"/>
    <property type="match status" value="1"/>
</dbReference>
<feature type="region of interest" description="Disordered" evidence="2">
    <location>
        <begin position="45"/>
        <end position="90"/>
    </location>
</feature>
<feature type="compositionally biased region" description="Pro residues" evidence="2">
    <location>
        <begin position="60"/>
        <end position="72"/>
    </location>
</feature>
<dbReference type="Proteomes" id="UP000834106">
    <property type="component" value="Chromosome 8"/>
</dbReference>